<dbReference type="Proteomes" id="UP000006502">
    <property type="component" value="Chromosome"/>
</dbReference>
<organism evidence="1 2">
    <name type="scientific">Mycoplasma haematolamae (strain Purdue)</name>
    <dbReference type="NCBI Taxonomy" id="1212765"/>
    <lineage>
        <taxon>Bacteria</taxon>
        <taxon>Bacillati</taxon>
        <taxon>Mycoplasmatota</taxon>
        <taxon>Mollicutes</taxon>
        <taxon>Mycoplasmataceae</taxon>
        <taxon>Mycoplasma</taxon>
    </lineage>
</organism>
<gene>
    <name evidence="1" type="ordered locus">MHLP_01275</name>
</gene>
<dbReference type="STRING" id="1212765.MHLP_01275"/>
<sequence>MSFYKAIAGLTSLLVAGGVGGVIFDPAVEKLGLRSREEDTNQESGDSWVRDLQSGTHKFTFAKQGGSEEVLWLDCREEQIPTYSLAGGKVTIKCGLNSDGSKDLSKLVSESSNSKKINCELEGAPQAKAFSCNTESNGKYFFKKEGGAIIIE</sequence>
<dbReference type="HOGENOM" id="CLU_1720311_0_0_14"/>
<accession>I7B981</accession>
<reference evidence="2" key="2">
    <citation type="submission" date="2012-07" db="EMBL/GenBank/DDBJ databases">
        <title>Complete genome sequence of 'Candidatus Mycoplasma haemolamae'.</title>
        <authorList>
            <person name="Guimaraes A.M.S."/>
            <person name="Toth B."/>
            <person name="Santos A.P."/>
            <person name="Nascimento N.C."/>
            <person name="Sojka J.E."/>
            <person name="Messick J.B."/>
        </authorList>
    </citation>
    <scope>NUCLEOTIDE SEQUENCE [LARGE SCALE GENOMIC DNA]</scope>
    <source>
        <strain evidence="2">Purdue</strain>
    </source>
</reference>
<reference evidence="1 2" key="1">
    <citation type="journal article" date="2012" name="J. Bacteriol.">
        <title>Genome Sequence of "Candidatus Mycoplasma haemolamae" Strain Purdue, a Red Blood Cell Pathogen of Alpacas (Vicugna pacos) and Llamas (Lama glama).</title>
        <authorList>
            <person name="Guimaraes A.M."/>
            <person name="Toth B."/>
            <person name="Santos A.P."/>
            <person name="do Nascimento N.C."/>
            <person name="Kritchevsky J.E."/>
            <person name="Messick J.B."/>
        </authorList>
    </citation>
    <scope>NUCLEOTIDE SEQUENCE [LARGE SCALE GENOMIC DNA]</scope>
    <source>
        <strain evidence="1 2">Purdue</strain>
    </source>
</reference>
<protein>
    <submittedName>
        <fullName evidence="1">Uncharacterized protein</fullName>
    </submittedName>
</protein>
<name>I7B981_MYCHA</name>
<evidence type="ECO:0000313" key="2">
    <source>
        <dbReference type="Proteomes" id="UP000006502"/>
    </source>
</evidence>
<dbReference type="KEGG" id="mhl:MHLP_01275"/>
<dbReference type="EMBL" id="CP003731">
    <property type="protein sequence ID" value="AFO51835.1"/>
    <property type="molecule type" value="Genomic_DNA"/>
</dbReference>
<proteinExistence type="predicted"/>
<evidence type="ECO:0000313" key="1">
    <source>
        <dbReference type="EMBL" id="AFO51835.1"/>
    </source>
</evidence>
<keyword evidence="2" id="KW-1185">Reference proteome</keyword>
<dbReference type="AlphaFoldDB" id="I7B981"/>
<dbReference type="PATRIC" id="fig|1212765.3.peg.285"/>